<feature type="region of interest" description="Disordered" evidence="1">
    <location>
        <begin position="244"/>
        <end position="268"/>
    </location>
</feature>
<feature type="region of interest" description="Disordered" evidence="1">
    <location>
        <begin position="323"/>
        <end position="583"/>
    </location>
</feature>
<dbReference type="OrthoDB" id="3946796at2759"/>
<evidence type="ECO:0000256" key="1">
    <source>
        <dbReference type="SAM" id="MobiDB-lite"/>
    </source>
</evidence>
<keyword evidence="3" id="KW-1185">Reference proteome</keyword>
<gene>
    <name evidence="2" type="ORF">GQ602_001554</name>
</gene>
<feature type="compositionally biased region" description="Basic and acidic residues" evidence="1">
    <location>
        <begin position="404"/>
        <end position="413"/>
    </location>
</feature>
<name>A0A8H4QE92_9HYPO</name>
<feature type="compositionally biased region" description="Low complexity" evidence="1">
    <location>
        <begin position="376"/>
        <end position="391"/>
    </location>
</feature>
<accession>A0A8H4QE92</accession>
<comment type="caution">
    <text evidence="2">The sequence shown here is derived from an EMBL/GenBank/DDBJ whole genome shotgun (WGS) entry which is preliminary data.</text>
</comment>
<feature type="compositionally biased region" description="Basic residues" evidence="1">
    <location>
        <begin position="63"/>
        <end position="76"/>
    </location>
</feature>
<dbReference type="EMBL" id="JAACLJ010000001">
    <property type="protein sequence ID" value="KAF4595941.1"/>
    <property type="molecule type" value="Genomic_DNA"/>
</dbReference>
<feature type="compositionally biased region" description="Basic and acidic residues" evidence="1">
    <location>
        <begin position="559"/>
        <end position="577"/>
    </location>
</feature>
<evidence type="ECO:0000313" key="3">
    <source>
        <dbReference type="Proteomes" id="UP000562929"/>
    </source>
</evidence>
<sequence length="583" mass="63779">MGPPLITGGSFDILQDEACPRRQFPPSAHAADPRDALRELPASQGHNQTPPPVPEPAPISKLAPHRLSRRPPRHRRPPVEFETFEPLDAVIEEPSNISQDSPPHPSVKGSHGSHPLTSLNHDTDVPDQVVKHLAGQFKWLMVYPAPTGDDPSPDQASSGQSVVYGCNFVRRSMAQQDDAQQNGSYAFVATPFKEVELAPADAADGFCESIVSSARPHQHPGRPLKALELVRLVERALSPSASVLGDGSSSYVHGSARARPPSRSRIEDSLEEMDKLQDELEDELEAVNAATLPRIMISPTEKGFVPSPTTPCTRRTSCTISKDAAASSLQQSATVRIKPSEKTKPKTRRAASLTMRTGKAAEAEAKGTPLSRGDSKATPTTPNTATKSTKPLTVPKFELPGDAVARRLREQRLARQAQQAEAQQKAQTCSPKPRTRRTLAKPSFELPGEAISRRKREEREAKLRAEEEEDRKKREFKARPMRASNGSATLPRATMASRGRQARPAQGEAGVRADKTRRASTQLSRTTARGPDSFKSLPGRNKGSVMLAPGYACQAARRRTTDDEADPKRREKEAKERPQKRRE</sequence>
<evidence type="ECO:0000313" key="2">
    <source>
        <dbReference type="EMBL" id="KAF4595941.1"/>
    </source>
</evidence>
<proteinExistence type="predicted"/>
<feature type="compositionally biased region" description="Basic and acidic residues" evidence="1">
    <location>
        <begin position="451"/>
        <end position="473"/>
    </location>
</feature>
<dbReference type="AlphaFoldDB" id="A0A8H4QE92"/>
<feature type="region of interest" description="Disordered" evidence="1">
    <location>
        <begin position="18"/>
        <end position="122"/>
    </location>
</feature>
<organism evidence="2 3">
    <name type="scientific">Ophiocordyceps camponoti-floridani</name>
    <dbReference type="NCBI Taxonomy" id="2030778"/>
    <lineage>
        <taxon>Eukaryota</taxon>
        <taxon>Fungi</taxon>
        <taxon>Dikarya</taxon>
        <taxon>Ascomycota</taxon>
        <taxon>Pezizomycotina</taxon>
        <taxon>Sordariomycetes</taxon>
        <taxon>Hypocreomycetidae</taxon>
        <taxon>Hypocreales</taxon>
        <taxon>Ophiocordycipitaceae</taxon>
        <taxon>Ophiocordyceps</taxon>
    </lineage>
</organism>
<dbReference type="Proteomes" id="UP000562929">
    <property type="component" value="Unassembled WGS sequence"/>
</dbReference>
<protein>
    <submittedName>
        <fullName evidence="2">Carboxylesterase family protein</fullName>
    </submittedName>
</protein>
<reference evidence="2 3" key="1">
    <citation type="journal article" date="2020" name="G3 (Bethesda)">
        <title>Genetic Underpinnings of Host Manipulation by Ophiocordyceps as Revealed by Comparative Transcriptomics.</title>
        <authorList>
            <person name="Will I."/>
            <person name="Das B."/>
            <person name="Trinh T."/>
            <person name="Brachmann A."/>
            <person name="Ohm R.A."/>
            <person name="de Bekker C."/>
        </authorList>
    </citation>
    <scope>NUCLEOTIDE SEQUENCE [LARGE SCALE GENOMIC DNA]</scope>
    <source>
        <strain evidence="2 3">EC05</strain>
    </source>
</reference>
<feature type="compositionally biased region" description="Low complexity" evidence="1">
    <location>
        <begin position="414"/>
        <end position="427"/>
    </location>
</feature>